<dbReference type="Pfam" id="PF04116">
    <property type="entry name" value="FA_hydroxylase"/>
    <property type="match status" value="1"/>
</dbReference>
<proteinExistence type="predicted"/>
<feature type="domain" description="Fatty acid hydroxylase" evidence="15">
    <location>
        <begin position="61"/>
        <end position="200"/>
    </location>
</feature>
<dbReference type="InterPro" id="IPR006694">
    <property type="entry name" value="Fatty_acid_hydroxylase"/>
</dbReference>
<accession>A0A850NWA8</accession>
<evidence type="ECO:0000256" key="10">
    <source>
        <dbReference type="ARBA" id="ARBA00023002"/>
    </source>
</evidence>
<keyword evidence="12 14" id="KW-0472">Membrane</keyword>
<comment type="caution">
    <text evidence="16">The sequence shown here is derived from an EMBL/GenBank/DDBJ whole genome shotgun (WGS) entry which is preliminary data.</text>
</comment>
<evidence type="ECO:0000256" key="11">
    <source>
        <dbReference type="ARBA" id="ARBA00023098"/>
    </source>
</evidence>
<evidence type="ECO:0000256" key="2">
    <source>
        <dbReference type="ARBA" id="ARBA00004477"/>
    </source>
</evidence>
<dbReference type="Proteomes" id="UP000522590">
    <property type="component" value="Unassembled WGS sequence"/>
</dbReference>
<dbReference type="GO" id="GO:0080132">
    <property type="term" value="F:fatty acid 2-hydroxylase activity"/>
    <property type="evidence" value="ECO:0007669"/>
    <property type="project" value="InterPro"/>
</dbReference>
<dbReference type="InterPro" id="IPR036259">
    <property type="entry name" value="MFS_trans_sf"/>
</dbReference>
<evidence type="ECO:0000313" key="16">
    <source>
        <dbReference type="EMBL" id="NVN36557.1"/>
    </source>
</evidence>
<evidence type="ECO:0000256" key="1">
    <source>
        <dbReference type="ARBA" id="ARBA00001947"/>
    </source>
</evidence>
<evidence type="ECO:0000256" key="7">
    <source>
        <dbReference type="ARBA" id="ARBA00022832"/>
    </source>
</evidence>
<dbReference type="PANTHER" id="PTHR12863:SF1">
    <property type="entry name" value="FATTY ACID 2-HYDROXYLASE"/>
    <property type="match status" value="1"/>
</dbReference>
<evidence type="ECO:0000256" key="4">
    <source>
        <dbReference type="ARBA" id="ARBA00022692"/>
    </source>
</evidence>
<evidence type="ECO:0000256" key="6">
    <source>
        <dbReference type="ARBA" id="ARBA00022824"/>
    </source>
</evidence>
<evidence type="ECO:0000259" key="15">
    <source>
        <dbReference type="Pfam" id="PF04116"/>
    </source>
</evidence>
<dbReference type="PANTHER" id="PTHR12863">
    <property type="entry name" value="FATTY ACID HYDROXYLASE"/>
    <property type="match status" value="1"/>
</dbReference>
<keyword evidence="9 14" id="KW-1133">Transmembrane helix</keyword>
<keyword evidence="6" id="KW-0256">Endoplasmic reticulum</keyword>
<feature type="transmembrane region" description="Helical" evidence="14">
    <location>
        <begin position="138"/>
        <end position="158"/>
    </location>
</feature>
<keyword evidence="7" id="KW-0276">Fatty acid metabolism</keyword>
<evidence type="ECO:0000313" key="17">
    <source>
        <dbReference type="Proteomes" id="UP000522590"/>
    </source>
</evidence>
<dbReference type="RefSeq" id="WP_176642821.1">
    <property type="nucleotide sequence ID" value="NZ_JABXXS010000010.1"/>
</dbReference>
<gene>
    <name evidence="16" type="ORF">HUK81_06335</name>
</gene>
<feature type="transmembrane region" description="Helical" evidence="14">
    <location>
        <begin position="24"/>
        <end position="47"/>
    </location>
</feature>
<protein>
    <submittedName>
        <fullName evidence="16">Sterol desaturase family protein</fullName>
    </submittedName>
</protein>
<feature type="transmembrane region" description="Helical" evidence="14">
    <location>
        <begin position="111"/>
        <end position="132"/>
    </location>
</feature>
<name>A0A850NWA8_9PROT</name>
<keyword evidence="13" id="KW-0275">Fatty acid biosynthesis</keyword>
<keyword evidence="3" id="KW-0444">Lipid biosynthesis</keyword>
<evidence type="ECO:0000256" key="5">
    <source>
        <dbReference type="ARBA" id="ARBA00022723"/>
    </source>
</evidence>
<organism evidence="16 17">
    <name type="scientific">Komagataeibacter swingsii</name>
    <dbReference type="NCBI Taxonomy" id="215220"/>
    <lineage>
        <taxon>Bacteria</taxon>
        <taxon>Pseudomonadati</taxon>
        <taxon>Pseudomonadota</taxon>
        <taxon>Alphaproteobacteria</taxon>
        <taxon>Acetobacterales</taxon>
        <taxon>Acetobacteraceae</taxon>
        <taxon>Komagataeibacter</taxon>
    </lineage>
</organism>
<evidence type="ECO:0000256" key="3">
    <source>
        <dbReference type="ARBA" id="ARBA00022516"/>
    </source>
</evidence>
<dbReference type="AlphaFoldDB" id="A0A850NWA8"/>
<keyword evidence="10" id="KW-0560">Oxidoreductase</keyword>
<dbReference type="EMBL" id="JABXXS010000010">
    <property type="protein sequence ID" value="NVN36557.1"/>
    <property type="molecule type" value="Genomic_DNA"/>
</dbReference>
<keyword evidence="5" id="KW-0479">Metal-binding</keyword>
<dbReference type="GO" id="GO:0005506">
    <property type="term" value="F:iron ion binding"/>
    <property type="evidence" value="ECO:0007669"/>
    <property type="project" value="InterPro"/>
</dbReference>
<sequence>MQNNIQRKKEDPVQLFKNPVMERLTLLSFPVFLAVWLPCLAIVLFYAERSSVSGLLFTFYVVIGIVAWFPVEYLLHRFLFHFQTRYAPVQSLIYMLHGNHHEQPNHPLRNLMPLCVTLPLAAVIWFGCAFFMGKGNGGALAAGFFCGYVFYDVTHYSCHQFRMRGRFLSRLKSHHINHHYRDHNMNYGITNTIIDRFFCTTFSSYQKNNK</sequence>
<evidence type="ECO:0000256" key="9">
    <source>
        <dbReference type="ARBA" id="ARBA00022989"/>
    </source>
</evidence>
<keyword evidence="11" id="KW-0443">Lipid metabolism</keyword>
<comment type="subcellular location">
    <subcellularLocation>
        <location evidence="2">Endoplasmic reticulum membrane</location>
        <topology evidence="2">Multi-pass membrane protein</topology>
    </subcellularLocation>
</comment>
<reference evidence="16 17" key="1">
    <citation type="submission" date="2020-06" db="EMBL/GenBank/DDBJ databases">
        <title>Description of novel acetic acid bacteria.</title>
        <authorList>
            <person name="Sombolestani A."/>
        </authorList>
    </citation>
    <scope>NUCLEOTIDE SEQUENCE [LARGE SCALE GENOMIC DNA]</scope>
    <source>
        <strain evidence="16 17">LMG 25</strain>
    </source>
</reference>
<dbReference type="SUPFAM" id="SSF103473">
    <property type="entry name" value="MFS general substrate transporter"/>
    <property type="match status" value="1"/>
</dbReference>
<dbReference type="InterPro" id="IPR014430">
    <property type="entry name" value="Scs7"/>
</dbReference>
<comment type="cofactor">
    <cofactor evidence="1">
        <name>Zn(2+)</name>
        <dbReference type="ChEBI" id="CHEBI:29105"/>
    </cofactor>
</comment>
<keyword evidence="4 14" id="KW-0812">Transmembrane</keyword>
<evidence type="ECO:0000256" key="13">
    <source>
        <dbReference type="ARBA" id="ARBA00023160"/>
    </source>
</evidence>
<dbReference type="GO" id="GO:0006633">
    <property type="term" value="P:fatty acid biosynthetic process"/>
    <property type="evidence" value="ECO:0007669"/>
    <property type="project" value="UniProtKB-KW"/>
</dbReference>
<feature type="transmembrane region" description="Helical" evidence="14">
    <location>
        <begin position="53"/>
        <end position="75"/>
    </location>
</feature>
<keyword evidence="8" id="KW-0862">Zinc</keyword>
<evidence type="ECO:0000256" key="8">
    <source>
        <dbReference type="ARBA" id="ARBA00022833"/>
    </source>
</evidence>
<evidence type="ECO:0000256" key="12">
    <source>
        <dbReference type="ARBA" id="ARBA00023136"/>
    </source>
</evidence>
<evidence type="ECO:0000256" key="14">
    <source>
        <dbReference type="SAM" id="Phobius"/>
    </source>
</evidence>
<dbReference type="GO" id="GO:0016020">
    <property type="term" value="C:membrane"/>
    <property type="evidence" value="ECO:0007669"/>
    <property type="project" value="InterPro"/>
</dbReference>